<name>A0A0F9C7G4_9ZZZZ</name>
<organism evidence="2">
    <name type="scientific">marine sediment metagenome</name>
    <dbReference type="NCBI Taxonomy" id="412755"/>
    <lineage>
        <taxon>unclassified sequences</taxon>
        <taxon>metagenomes</taxon>
        <taxon>ecological metagenomes</taxon>
    </lineage>
</organism>
<reference evidence="2" key="1">
    <citation type="journal article" date="2015" name="Nature">
        <title>Complex archaea that bridge the gap between prokaryotes and eukaryotes.</title>
        <authorList>
            <person name="Spang A."/>
            <person name="Saw J.H."/>
            <person name="Jorgensen S.L."/>
            <person name="Zaremba-Niedzwiedzka K."/>
            <person name="Martijn J."/>
            <person name="Lind A.E."/>
            <person name="van Eijk R."/>
            <person name="Schleper C."/>
            <person name="Guy L."/>
            <person name="Ettema T.J."/>
        </authorList>
    </citation>
    <scope>NUCLEOTIDE SEQUENCE</scope>
</reference>
<dbReference type="Gene3D" id="3.40.47.10">
    <property type="match status" value="1"/>
</dbReference>
<dbReference type="SUPFAM" id="SSF53901">
    <property type="entry name" value="Thiolase-like"/>
    <property type="match status" value="1"/>
</dbReference>
<dbReference type="EMBL" id="LAZR01037431">
    <property type="protein sequence ID" value="KKL22222.1"/>
    <property type="molecule type" value="Genomic_DNA"/>
</dbReference>
<dbReference type="PIRSF" id="PIRSF000429">
    <property type="entry name" value="Ac-CoA_Ac_transf"/>
    <property type="match status" value="1"/>
</dbReference>
<dbReference type="InterPro" id="IPR016039">
    <property type="entry name" value="Thiolase-like"/>
</dbReference>
<evidence type="ECO:0000259" key="1">
    <source>
        <dbReference type="Pfam" id="PF22691"/>
    </source>
</evidence>
<comment type="caution">
    <text evidence="2">The sequence shown here is derived from an EMBL/GenBank/DDBJ whole genome shotgun (WGS) entry which is preliminary data.</text>
</comment>
<dbReference type="InterPro" id="IPR002155">
    <property type="entry name" value="Thiolase"/>
</dbReference>
<proteinExistence type="predicted"/>
<dbReference type="PANTHER" id="PTHR42870:SF1">
    <property type="entry name" value="NON-SPECIFIC LIPID-TRANSFER PROTEIN-LIKE 2"/>
    <property type="match status" value="1"/>
</dbReference>
<feature type="domain" description="Thiolase C-terminal" evidence="1">
    <location>
        <begin position="225"/>
        <end position="348"/>
    </location>
</feature>
<protein>
    <recommendedName>
        <fullName evidence="1">Thiolase C-terminal domain-containing protein</fullName>
    </recommendedName>
</protein>
<dbReference type="PANTHER" id="PTHR42870">
    <property type="entry name" value="ACETYL-COA C-ACETYLTRANSFERASE"/>
    <property type="match status" value="1"/>
</dbReference>
<dbReference type="CDD" id="cd00829">
    <property type="entry name" value="SCP-x_thiolase"/>
    <property type="match status" value="1"/>
</dbReference>
<accession>A0A0F9C7G4</accession>
<dbReference type="Pfam" id="PF22691">
    <property type="entry name" value="Thiolase_C_1"/>
    <property type="match status" value="1"/>
</dbReference>
<evidence type="ECO:0000313" key="2">
    <source>
        <dbReference type="EMBL" id="KKL22222.1"/>
    </source>
</evidence>
<gene>
    <name evidence="2" type="ORF">LCGC14_2437590</name>
</gene>
<sequence>SCSRPKASVYTPSSRSRARRCMVAAKRAIMSNSFNDSYSGSTAFSLASQAIKHGIHECALAVGFEQMQPGAVDMVFPDRPGPIDRHTKAAADLVGLSEQERQLPPAVQLFGCQVDLTKQAYGIDDTVLAEITKKARRHGQHNPYAIFREPLSTEQILADDPIFRGLRKLYACPPSCGAAAVIVCTESFAKRHGLDYSVQVIGQGSCTDKAEHFEGDPLDIMFRALSRDAASQAYEQAGLGPEDIDVIELHDCFTSNEILTYSALGLCEDGDMEKFIFEGQNSYGGQVVICPSGGLLAKGHPLGATGLSQITELVWHLRGAAGDRQGEGARTALQHNGGLGSAGFVNIIQKVS</sequence>
<dbReference type="AlphaFoldDB" id="A0A0F9C7G4"/>
<dbReference type="GO" id="GO:0016747">
    <property type="term" value="F:acyltransferase activity, transferring groups other than amino-acyl groups"/>
    <property type="evidence" value="ECO:0007669"/>
    <property type="project" value="InterPro"/>
</dbReference>
<feature type="non-terminal residue" evidence="2">
    <location>
        <position position="1"/>
    </location>
</feature>
<dbReference type="InterPro" id="IPR055140">
    <property type="entry name" value="Thiolase_C_2"/>
</dbReference>